<dbReference type="EMBL" id="JARXHW010000114">
    <property type="protein sequence ID" value="MDQ8209681.1"/>
    <property type="molecule type" value="Genomic_DNA"/>
</dbReference>
<dbReference type="InterPro" id="IPR009057">
    <property type="entry name" value="Homeodomain-like_sf"/>
</dbReference>
<dbReference type="InterPro" id="IPR002514">
    <property type="entry name" value="Transposase_8"/>
</dbReference>
<dbReference type="Pfam" id="PF01527">
    <property type="entry name" value="HTH_Tnp_1"/>
    <property type="match status" value="1"/>
</dbReference>
<comment type="caution">
    <text evidence="2">The sequence shown here is derived from an EMBL/GenBank/DDBJ whole genome shotgun (WGS) entry which is preliminary data.</text>
</comment>
<dbReference type="NCBIfam" id="NF047593">
    <property type="entry name" value="IS66_ISAeme5_TnpA"/>
    <property type="match status" value="1"/>
</dbReference>
<protein>
    <submittedName>
        <fullName evidence="2">Transposase</fullName>
    </submittedName>
</protein>
<evidence type="ECO:0000313" key="3">
    <source>
        <dbReference type="Proteomes" id="UP001225316"/>
    </source>
</evidence>
<dbReference type="SUPFAM" id="SSF46689">
    <property type="entry name" value="Homeodomain-like"/>
    <property type="match status" value="1"/>
</dbReference>
<dbReference type="RefSeq" id="WP_308952599.1">
    <property type="nucleotide sequence ID" value="NZ_JARXHW010000114.1"/>
</dbReference>
<dbReference type="Proteomes" id="UP001225316">
    <property type="component" value="Unassembled WGS sequence"/>
</dbReference>
<reference evidence="2 3" key="1">
    <citation type="submission" date="2023-04" db="EMBL/GenBank/DDBJ databases">
        <title>A novel bacteria isolated from coastal sediment.</title>
        <authorList>
            <person name="Liu X.-J."/>
            <person name="Du Z.-J."/>
        </authorList>
    </citation>
    <scope>NUCLEOTIDE SEQUENCE [LARGE SCALE GENOMIC DNA]</scope>
    <source>
        <strain evidence="2 3">SDUM461003</strain>
    </source>
</reference>
<name>A0ABU1AZV9_9BACT</name>
<organism evidence="2 3">
    <name type="scientific">Thalassobacterium maritimum</name>
    <dbReference type="NCBI Taxonomy" id="3041265"/>
    <lineage>
        <taxon>Bacteria</taxon>
        <taxon>Pseudomonadati</taxon>
        <taxon>Verrucomicrobiota</taxon>
        <taxon>Opitutia</taxon>
        <taxon>Puniceicoccales</taxon>
        <taxon>Coraliomargaritaceae</taxon>
        <taxon>Thalassobacterium</taxon>
    </lineage>
</organism>
<feature type="region of interest" description="Disordered" evidence="1">
    <location>
        <begin position="1"/>
        <end position="24"/>
    </location>
</feature>
<evidence type="ECO:0000256" key="1">
    <source>
        <dbReference type="SAM" id="MobiDB-lite"/>
    </source>
</evidence>
<feature type="compositionally biased region" description="Polar residues" evidence="1">
    <location>
        <begin position="1"/>
        <end position="11"/>
    </location>
</feature>
<gene>
    <name evidence="2" type="ORF">QEH52_19335</name>
</gene>
<sequence>MENQVSPITAQSRRRRFNESERREHVAHWKQSGLSASAYAREHALNYKSLYAWRSQSQRKSKPTSLQPENATFVPVRVSSPLSSSSSAISITLRSGSLECAIIAAPSEQSLVALVKSIKEEIFDV</sequence>
<evidence type="ECO:0000313" key="2">
    <source>
        <dbReference type="EMBL" id="MDQ8209681.1"/>
    </source>
</evidence>
<keyword evidence="3" id="KW-1185">Reference proteome</keyword>
<accession>A0ABU1AZV9</accession>
<proteinExistence type="predicted"/>